<evidence type="ECO:0000313" key="3">
    <source>
        <dbReference type="Proteomes" id="UP000468735"/>
    </source>
</evidence>
<feature type="transmembrane region" description="Helical" evidence="1">
    <location>
        <begin position="41"/>
        <end position="60"/>
    </location>
</feature>
<dbReference type="EMBL" id="WBMT01000008">
    <property type="protein sequence ID" value="KAB2348044.1"/>
    <property type="molecule type" value="Genomic_DNA"/>
</dbReference>
<name>A0A6H9Z1S8_9ACTN</name>
<keyword evidence="1" id="KW-1133">Transmembrane helix</keyword>
<organism evidence="2 3">
    <name type="scientific">Actinomadura rudentiformis</name>
    <dbReference type="NCBI Taxonomy" id="359158"/>
    <lineage>
        <taxon>Bacteria</taxon>
        <taxon>Bacillati</taxon>
        <taxon>Actinomycetota</taxon>
        <taxon>Actinomycetes</taxon>
        <taxon>Streptosporangiales</taxon>
        <taxon>Thermomonosporaceae</taxon>
        <taxon>Actinomadura</taxon>
    </lineage>
</organism>
<keyword evidence="3" id="KW-1185">Reference proteome</keyword>
<dbReference type="OrthoDB" id="9782403at2"/>
<evidence type="ECO:0000256" key="1">
    <source>
        <dbReference type="SAM" id="Phobius"/>
    </source>
</evidence>
<feature type="transmembrane region" description="Helical" evidence="1">
    <location>
        <begin position="12"/>
        <end position="29"/>
    </location>
</feature>
<accession>A0A6H9Z1S8</accession>
<dbReference type="RefSeq" id="WP_151561747.1">
    <property type="nucleotide sequence ID" value="NZ_WBMT01000008.1"/>
</dbReference>
<protein>
    <submittedName>
        <fullName evidence="2">Uncharacterized protein</fullName>
    </submittedName>
</protein>
<comment type="caution">
    <text evidence="2">The sequence shown here is derived from an EMBL/GenBank/DDBJ whole genome shotgun (WGS) entry which is preliminary data.</text>
</comment>
<gene>
    <name evidence="2" type="ORF">F8566_19460</name>
</gene>
<sequence length="71" mass="8606">MTLHRGLFERWWLRACWYVLVGLAVTFVLSRLDGVSWMEEIRRGVIPWLVIVLVPELLMWRQRRQAKDTRP</sequence>
<keyword evidence="1" id="KW-0812">Transmembrane</keyword>
<dbReference type="AlphaFoldDB" id="A0A6H9Z1S8"/>
<evidence type="ECO:0000313" key="2">
    <source>
        <dbReference type="EMBL" id="KAB2348044.1"/>
    </source>
</evidence>
<dbReference type="Proteomes" id="UP000468735">
    <property type="component" value="Unassembled WGS sequence"/>
</dbReference>
<proteinExistence type="predicted"/>
<reference evidence="2 3" key="1">
    <citation type="submission" date="2019-09" db="EMBL/GenBank/DDBJ databases">
        <title>Actinomadura physcomitrii sp. nov., a novel actinomycete isolated from moss [Physcomitrium sphaericum (Ludw) Fuernr].</title>
        <authorList>
            <person name="Zhuang X."/>
            <person name="Liu C."/>
        </authorList>
    </citation>
    <scope>NUCLEOTIDE SEQUENCE [LARGE SCALE GENOMIC DNA]</scope>
    <source>
        <strain evidence="2 3">HMC1</strain>
    </source>
</reference>
<keyword evidence="1" id="KW-0472">Membrane</keyword>